<accession>A0ACC0L9V1</accession>
<dbReference type="Proteomes" id="UP001062846">
    <property type="component" value="Chromosome 13"/>
</dbReference>
<reference evidence="1" key="1">
    <citation type="submission" date="2022-02" db="EMBL/GenBank/DDBJ databases">
        <title>Plant Genome Project.</title>
        <authorList>
            <person name="Zhang R.-G."/>
        </authorList>
    </citation>
    <scope>NUCLEOTIDE SEQUENCE</scope>
    <source>
        <strain evidence="1">AT1</strain>
    </source>
</reference>
<evidence type="ECO:0000313" key="1">
    <source>
        <dbReference type="EMBL" id="KAI8524983.1"/>
    </source>
</evidence>
<keyword evidence="2" id="KW-1185">Reference proteome</keyword>
<evidence type="ECO:0000313" key="2">
    <source>
        <dbReference type="Proteomes" id="UP001062846"/>
    </source>
</evidence>
<sequence>MPDFPIDVIVDILSRLPVKSLLRFRCVSKPFCALIDSHDFIKSHLKRSIDTKTHLSLILRDSYIYSLDLDSLDHAVELDHPLKSRDFGTEVLGSCDGLVCLYNGEEDIAIWNPSTRRYRKLPVEEIEFPDYFTSCQYTIYGLGYDPVTVDYKVVRFIQFYGQDVWDSFDSEVKVYSMKSNSWRRIQDFPYYLRYKRCYGVLVGSALHWVVSRKPETDTANLIAAFDLTTEEYLLVPQPEFSSKDFHMNIGELEGCLCILCNYIQKRVDVWVMKDYGVKESWTKLFSVAQPAVIRSFEFVIPLAYSKGGRDVLLVQDNKKLVWYDVELKKIKNIMAPGIPKYFESFVCVESLVPLSGGGETCGKSPDIKGKKKKNKPKKNEKKR</sequence>
<name>A0ACC0L9V1_RHOML</name>
<gene>
    <name evidence="1" type="ORF">RHMOL_Rhmol13G0192200</name>
</gene>
<comment type="caution">
    <text evidence="1">The sequence shown here is derived from an EMBL/GenBank/DDBJ whole genome shotgun (WGS) entry which is preliminary data.</text>
</comment>
<organism evidence="1 2">
    <name type="scientific">Rhododendron molle</name>
    <name type="common">Chinese azalea</name>
    <name type="synonym">Azalea mollis</name>
    <dbReference type="NCBI Taxonomy" id="49168"/>
    <lineage>
        <taxon>Eukaryota</taxon>
        <taxon>Viridiplantae</taxon>
        <taxon>Streptophyta</taxon>
        <taxon>Embryophyta</taxon>
        <taxon>Tracheophyta</taxon>
        <taxon>Spermatophyta</taxon>
        <taxon>Magnoliopsida</taxon>
        <taxon>eudicotyledons</taxon>
        <taxon>Gunneridae</taxon>
        <taxon>Pentapetalae</taxon>
        <taxon>asterids</taxon>
        <taxon>Ericales</taxon>
        <taxon>Ericaceae</taxon>
        <taxon>Ericoideae</taxon>
        <taxon>Rhodoreae</taxon>
        <taxon>Rhododendron</taxon>
    </lineage>
</organism>
<protein>
    <submittedName>
        <fullName evidence="1">Uncharacterized protein</fullName>
    </submittedName>
</protein>
<dbReference type="EMBL" id="CM046400">
    <property type="protein sequence ID" value="KAI8524983.1"/>
    <property type="molecule type" value="Genomic_DNA"/>
</dbReference>
<proteinExistence type="predicted"/>